<evidence type="ECO:0000313" key="6">
    <source>
        <dbReference type="EMBL" id="HCB76530.1"/>
    </source>
</evidence>
<comment type="catalytic activity">
    <reaction evidence="2">
        <text>2 GTP = 3',3'-c-di-GMP + 2 diphosphate</text>
        <dbReference type="Rhea" id="RHEA:24898"/>
        <dbReference type="ChEBI" id="CHEBI:33019"/>
        <dbReference type="ChEBI" id="CHEBI:37565"/>
        <dbReference type="ChEBI" id="CHEBI:58805"/>
        <dbReference type="EC" id="2.7.7.65"/>
    </reaction>
</comment>
<dbReference type="PANTHER" id="PTHR45138">
    <property type="entry name" value="REGULATORY COMPONENTS OF SENSORY TRANSDUCTION SYSTEM"/>
    <property type="match status" value="1"/>
</dbReference>
<feature type="transmembrane region" description="Helical" evidence="3">
    <location>
        <begin position="274"/>
        <end position="296"/>
    </location>
</feature>
<feature type="transmembrane region" description="Helical" evidence="3">
    <location>
        <begin position="302"/>
        <end position="322"/>
    </location>
</feature>
<evidence type="ECO:0000256" key="3">
    <source>
        <dbReference type="SAM" id="Phobius"/>
    </source>
</evidence>
<feature type="signal peptide" evidence="4">
    <location>
        <begin position="1"/>
        <end position="25"/>
    </location>
</feature>
<dbReference type="GO" id="GO:0043709">
    <property type="term" value="P:cell adhesion involved in single-species biofilm formation"/>
    <property type="evidence" value="ECO:0007669"/>
    <property type="project" value="TreeGrafter"/>
</dbReference>
<keyword evidence="3" id="KW-1133">Transmembrane helix</keyword>
<keyword evidence="4" id="KW-0732">Signal</keyword>
<dbReference type="InterPro" id="IPR043128">
    <property type="entry name" value="Rev_trsase/Diguanyl_cyclase"/>
</dbReference>
<evidence type="ECO:0000313" key="7">
    <source>
        <dbReference type="Proteomes" id="UP000262699"/>
    </source>
</evidence>
<dbReference type="GO" id="GO:0005886">
    <property type="term" value="C:plasma membrane"/>
    <property type="evidence" value="ECO:0007669"/>
    <property type="project" value="TreeGrafter"/>
</dbReference>
<dbReference type="Pfam" id="PF00990">
    <property type="entry name" value="GGDEF"/>
    <property type="match status" value="1"/>
</dbReference>
<keyword evidence="3" id="KW-0472">Membrane</keyword>
<dbReference type="GO" id="GO:1902201">
    <property type="term" value="P:negative regulation of bacterial-type flagellum-dependent cell motility"/>
    <property type="evidence" value="ECO:0007669"/>
    <property type="project" value="TreeGrafter"/>
</dbReference>
<dbReference type="SMART" id="SM00267">
    <property type="entry name" value="GGDEF"/>
    <property type="match status" value="1"/>
</dbReference>
<feature type="transmembrane region" description="Helical" evidence="3">
    <location>
        <begin position="209"/>
        <end position="230"/>
    </location>
</feature>
<name>A0A3D0WCZ1_9SPHN</name>
<protein>
    <recommendedName>
        <fullName evidence="1">diguanylate cyclase</fullName>
        <ecNumber evidence="1">2.7.7.65</ecNumber>
    </recommendedName>
</protein>
<dbReference type="EC" id="2.7.7.65" evidence="1"/>
<feature type="transmembrane region" description="Helical" evidence="3">
    <location>
        <begin position="366"/>
        <end position="384"/>
    </location>
</feature>
<dbReference type="SUPFAM" id="SSF55073">
    <property type="entry name" value="Nucleotide cyclase"/>
    <property type="match status" value="1"/>
</dbReference>
<dbReference type="AlphaFoldDB" id="A0A3D0WCZ1"/>
<proteinExistence type="predicted"/>
<dbReference type="PROSITE" id="PS50887">
    <property type="entry name" value="GGDEF"/>
    <property type="match status" value="1"/>
</dbReference>
<evidence type="ECO:0000256" key="4">
    <source>
        <dbReference type="SAM" id="SignalP"/>
    </source>
</evidence>
<gene>
    <name evidence="6" type="ORF">DEP91_10225</name>
</gene>
<dbReference type="EMBL" id="DOYJ01000285">
    <property type="protein sequence ID" value="HCB76530.1"/>
    <property type="molecule type" value="Genomic_DNA"/>
</dbReference>
<dbReference type="InterPro" id="IPR050469">
    <property type="entry name" value="Diguanylate_Cyclase"/>
</dbReference>
<feature type="transmembrane region" description="Helical" evidence="3">
    <location>
        <begin position="329"/>
        <end position="346"/>
    </location>
</feature>
<accession>A0A3D0WCZ1</accession>
<dbReference type="Proteomes" id="UP000262699">
    <property type="component" value="Unassembled WGS sequence"/>
</dbReference>
<dbReference type="Pfam" id="PF07695">
    <property type="entry name" value="7TMR-DISM_7TM"/>
    <property type="match status" value="1"/>
</dbReference>
<reference evidence="6 7" key="1">
    <citation type="journal article" date="2018" name="Nat. Biotechnol.">
        <title>A standardized bacterial taxonomy based on genome phylogeny substantially revises the tree of life.</title>
        <authorList>
            <person name="Parks D.H."/>
            <person name="Chuvochina M."/>
            <person name="Waite D.W."/>
            <person name="Rinke C."/>
            <person name="Skarshewski A."/>
            <person name="Chaumeil P.A."/>
            <person name="Hugenholtz P."/>
        </authorList>
    </citation>
    <scope>NUCLEOTIDE SEQUENCE [LARGE SCALE GENOMIC DNA]</scope>
    <source>
        <strain evidence="6">UBA9015</strain>
    </source>
</reference>
<dbReference type="Gene3D" id="3.30.70.270">
    <property type="match status" value="1"/>
</dbReference>
<keyword evidence="3" id="KW-0812">Transmembrane</keyword>
<dbReference type="InterPro" id="IPR029787">
    <property type="entry name" value="Nucleotide_cyclase"/>
</dbReference>
<feature type="chain" id="PRO_5017826429" description="diguanylate cyclase" evidence="4">
    <location>
        <begin position="26"/>
        <end position="560"/>
    </location>
</feature>
<feature type="domain" description="GGDEF" evidence="5">
    <location>
        <begin position="428"/>
        <end position="555"/>
    </location>
</feature>
<dbReference type="CDD" id="cd01949">
    <property type="entry name" value="GGDEF"/>
    <property type="match status" value="1"/>
</dbReference>
<dbReference type="GO" id="GO:0052621">
    <property type="term" value="F:diguanylate cyclase activity"/>
    <property type="evidence" value="ECO:0007669"/>
    <property type="project" value="UniProtKB-EC"/>
</dbReference>
<feature type="transmembrane region" description="Helical" evidence="3">
    <location>
        <begin position="242"/>
        <end position="262"/>
    </location>
</feature>
<evidence type="ECO:0000259" key="5">
    <source>
        <dbReference type="PROSITE" id="PS50887"/>
    </source>
</evidence>
<dbReference type="InterPro" id="IPR011623">
    <property type="entry name" value="7TMR_DISM_rcpt_extracell_dom1"/>
</dbReference>
<organism evidence="6 7">
    <name type="scientific">Sphingomonas bacterium</name>
    <dbReference type="NCBI Taxonomy" id="1895847"/>
    <lineage>
        <taxon>Bacteria</taxon>
        <taxon>Pseudomonadati</taxon>
        <taxon>Pseudomonadota</taxon>
        <taxon>Alphaproteobacteria</taxon>
        <taxon>Sphingomonadales</taxon>
        <taxon>Sphingomonadaceae</taxon>
        <taxon>Sphingomonas</taxon>
    </lineage>
</organism>
<feature type="transmembrane region" description="Helical" evidence="3">
    <location>
        <begin position="174"/>
        <end position="197"/>
    </location>
</feature>
<dbReference type="NCBIfam" id="TIGR00254">
    <property type="entry name" value="GGDEF"/>
    <property type="match status" value="1"/>
</dbReference>
<sequence>MGCGRIWLAALLCALAAWWPAAATAQVGLSGPALRICLAPVRPGETLGDLLAGRIPLDCQGRQTRYGAGDFWASTGPLDIPVTDGRMRLRSASMWQARQTIGIVHASGRIDWIVADARDLTRHVQLGAIIEFAIPADPSPVVRIVWRIEGAGNRRGVINGVQIVSERESDRSNLYMGTLYAAFAGLAIALLIFNFALWRALKHPFQLAYCLMLALLLSYALSSSGLLAWLAPGIDNNNRLRINYMMLSASAGAALLFARTYFEARVFEGGLGRVVDAVVVAMFAVGIGVALFAHRWMVELDLAFSITCGSLIAVIPAIVWQAFAKKSQFIWMFSLAWATPIAMAAMRIGQAMNLVAWNFWLDNSTLIAMAVEALLSSLAIAYRIRLLSAERDRAVEQAAVDRLLAATDPLTALLNRRAFLNQAIGREGRQQLLLLDIDHFKQVNETLGHDGGDEVLRVVARVLRTGVPEGTLVARLGGEEFALVADAATPIDPRALLARLRATRMPFDYAVTASVGACMGPLATDIDWKRLYQSADRALFEAKAGGRDRARIVEGLAAVA</sequence>
<dbReference type="PANTHER" id="PTHR45138:SF9">
    <property type="entry name" value="DIGUANYLATE CYCLASE DGCM-RELATED"/>
    <property type="match status" value="1"/>
</dbReference>
<comment type="caution">
    <text evidence="6">The sequence shown here is derived from an EMBL/GenBank/DDBJ whole genome shotgun (WGS) entry which is preliminary data.</text>
</comment>
<evidence type="ECO:0000256" key="2">
    <source>
        <dbReference type="ARBA" id="ARBA00034247"/>
    </source>
</evidence>
<dbReference type="InterPro" id="IPR000160">
    <property type="entry name" value="GGDEF_dom"/>
</dbReference>
<evidence type="ECO:0000256" key="1">
    <source>
        <dbReference type="ARBA" id="ARBA00012528"/>
    </source>
</evidence>